<dbReference type="GO" id="GO:0007009">
    <property type="term" value="P:plasma membrane organization"/>
    <property type="evidence" value="ECO:0007669"/>
    <property type="project" value="TreeGrafter"/>
</dbReference>
<dbReference type="SMART" id="SM01202">
    <property type="entry name" value="FerI"/>
    <property type="match status" value="1"/>
</dbReference>
<dbReference type="Proteomes" id="UP000008743">
    <property type="component" value="Unassembled WGS sequence"/>
</dbReference>
<dbReference type="SUPFAM" id="SSF49562">
    <property type="entry name" value="C2 domain (Calcium/lipid-binding domain, CaLB)"/>
    <property type="match status" value="7"/>
</dbReference>
<dbReference type="GO" id="GO:0046872">
    <property type="term" value="F:metal ion binding"/>
    <property type="evidence" value="ECO:0007669"/>
    <property type="project" value="UniProtKB-KW"/>
</dbReference>
<dbReference type="eggNOG" id="KOG1326">
    <property type="taxonomic scope" value="Eukaryota"/>
</dbReference>
<evidence type="ECO:0000313" key="13">
    <source>
        <dbReference type="EMBL" id="KJE97724.1"/>
    </source>
</evidence>
<dbReference type="InterPro" id="IPR000008">
    <property type="entry name" value="C2_dom"/>
</dbReference>
<reference evidence="14" key="1">
    <citation type="submission" date="2011-02" db="EMBL/GenBank/DDBJ databases">
        <title>The Genome Sequence of Capsaspora owczarzaki ATCC 30864.</title>
        <authorList>
            <person name="Russ C."/>
            <person name="Cuomo C."/>
            <person name="Burger G."/>
            <person name="Gray M.W."/>
            <person name="Holland P.W.H."/>
            <person name="King N."/>
            <person name="Lang F.B.F."/>
            <person name="Roger A.J."/>
            <person name="Ruiz-Trillo I."/>
            <person name="Young S.K."/>
            <person name="Zeng Q."/>
            <person name="Gargeya S."/>
            <person name="Alvarado L."/>
            <person name="Berlin A."/>
            <person name="Chapman S.B."/>
            <person name="Chen Z."/>
            <person name="Freedman E."/>
            <person name="Gellesch M."/>
            <person name="Goldberg J."/>
            <person name="Griggs A."/>
            <person name="Gujja S."/>
            <person name="Heilman E."/>
            <person name="Heiman D."/>
            <person name="Howarth C."/>
            <person name="Mehta T."/>
            <person name="Neiman D."/>
            <person name="Pearson M."/>
            <person name="Roberts A."/>
            <person name="Saif S."/>
            <person name="Shea T."/>
            <person name="Shenoy N."/>
            <person name="Sisk P."/>
            <person name="Stolte C."/>
            <person name="Sykes S."/>
            <person name="White J."/>
            <person name="Yandava C."/>
            <person name="Haas B."/>
            <person name="Nusbaum C."/>
            <person name="Birren B."/>
        </authorList>
    </citation>
    <scope>NUCLEOTIDE SEQUENCE</scope>
    <source>
        <strain evidence="14">ATCC 30864</strain>
    </source>
</reference>
<dbReference type="GO" id="GO:0098588">
    <property type="term" value="C:bounding membrane of organelle"/>
    <property type="evidence" value="ECO:0007669"/>
    <property type="project" value="UniProtKB-ARBA"/>
</dbReference>
<dbReference type="Pfam" id="PF08150">
    <property type="entry name" value="FerB"/>
    <property type="match status" value="1"/>
</dbReference>
<dbReference type="CDD" id="cd04018">
    <property type="entry name" value="C2C_Ferlin"/>
    <property type="match status" value="1"/>
</dbReference>
<evidence type="ECO:0000256" key="9">
    <source>
        <dbReference type="ARBA" id="ARBA00023136"/>
    </source>
</evidence>
<comment type="subcellular location">
    <subcellularLocation>
        <location evidence="1">Cell membrane</location>
        <topology evidence="1">Single-pass type II membrane protein</topology>
    </subcellularLocation>
    <subcellularLocation>
        <location evidence="2">Cytoplasmic vesicle membrane</location>
        <topology evidence="2">Single-pass type II membrane protein</topology>
    </subcellularLocation>
</comment>
<feature type="domain" description="C2" evidence="12">
    <location>
        <begin position="1903"/>
        <end position="2053"/>
    </location>
</feature>
<feature type="domain" description="C2" evidence="12">
    <location>
        <begin position="1"/>
        <end position="109"/>
    </location>
</feature>
<dbReference type="InterPro" id="IPR006614">
    <property type="entry name" value="Peroxin/Ferlin"/>
</dbReference>
<dbReference type="CDD" id="cd04011">
    <property type="entry name" value="C2B_Ferlin"/>
    <property type="match status" value="1"/>
</dbReference>
<evidence type="ECO:0000256" key="2">
    <source>
        <dbReference type="ARBA" id="ARBA00004483"/>
    </source>
</evidence>
<feature type="domain" description="C2" evidence="12">
    <location>
        <begin position="363"/>
        <end position="502"/>
    </location>
</feature>
<dbReference type="InterPro" id="IPR037724">
    <property type="entry name" value="C2E_Ferlin"/>
</dbReference>
<accession>A0A0D2X5F6</accession>
<dbReference type="STRING" id="595528.A0A0D2X5F6"/>
<dbReference type="InterPro" id="IPR035892">
    <property type="entry name" value="C2_domain_sf"/>
</dbReference>
<evidence type="ECO:0000256" key="4">
    <source>
        <dbReference type="ARBA" id="ARBA00022723"/>
    </source>
</evidence>
<dbReference type="Pfam" id="PF00168">
    <property type="entry name" value="C2"/>
    <property type="match status" value="6"/>
</dbReference>
<keyword evidence="3 11" id="KW-0812">Transmembrane</keyword>
<evidence type="ECO:0000256" key="8">
    <source>
        <dbReference type="ARBA" id="ARBA00022989"/>
    </source>
</evidence>
<evidence type="ECO:0000256" key="6">
    <source>
        <dbReference type="ARBA" id="ARBA00022837"/>
    </source>
</evidence>
<dbReference type="GO" id="GO:0061025">
    <property type="term" value="P:membrane fusion"/>
    <property type="evidence" value="ECO:0007669"/>
    <property type="project" value="TreeGrafter"/>
</dbReference>
<gene>
    <name evidence="13" type="ORF">CAOG_007829</name>
</gene>
<protein>
    <submittedName>
        <fullName evidence="13">Fer1l3 protein</fullName>
    </submittedName>
</protein>
<evidence type="ECO:0000256" key="11">
    <source>
        <dbReference type="SAM" id="Phobius"/>
    </source>
</evidence>
<dbReference type="InterPro" id="IPR032362">
    <property type="entry name" value="Ferlin_C"/>
</dbReference>
<dbReference type="InterPro" id="IPR055072">
    <property type="entry name" value="Ferlin_DSRM"/>
</dbReference>
<dbReference type="InParanoid" id="A0A0D2X5F6"/>
<dbReference type="CDD" id="cd08374">
    <property type="entry name" value="C2F_Ferlin"/>
    <property type="match status" value="1"/>
</dbReference>
<evidence type="ECO:0000256" key="10">
    <source>
        <dbReference type="SAM" id="MobiDB-lite"/>
    </source>
</evidence>
<feature type="domain" description="C2" evidence="12">
    <location>
        <begin position="1152"/>
        <end position="1285"/>
    </location>
</feature>
<feature type="domain" description="C2" evidence="12">
    <location>
        <begin position="208"/>
        <end position="324"/>
    </location>
</feature>
<feature type="domain" description="C2" evidence="12">
    <location>
        <begin position="1328"/>
        <end position="1452"/>
    </location>
</feature>
<dbReference type="EMBL" id="KE346375">
    <property type="protein sequence ID" value="KJE97724.1"/>
    <property type="molecule type" value="Genomic_DNA"/>
</dbReference>
<dbReference type="InterPro" id="IPR037723">
    <property type="entry name" value="C2D_Ferlin"/>
</dbReference>
<dbReference type="PANTHER" id="PTHR12546:SF33">
    <property type="entry name" value="SPERM VESICLE FUSION PROTEIN FER-1"/>
    <property type="match status" value="1"/>
</dbReference>
<organism evidence="13 14">
    <name type="scientific">Capsaspora owczarzaki (strain ATCC 30864)</name>
    <dbReference type="NCBI Taxonomy" id="595528"/>
    <lineage>
        <taxon>Eukaryota</taxon>
        <taxon>Filasterea</taxon>
        <taxon>Capsaspora</taxon>
    </lineage>
</organism>
<dbReference type="SMART" id="SM00239">
    <property type="entry name" value="C2"/>
    <property type="match status" value="5"/>
</dbReference>
<dbReference type="InterPro" id="IPR012561">
    <property type="entry name" value="Ferlin_B-domain"/>
</dbReference>
<dbReference type="GO" id="GO:0005886">
    <property type="term" value="C:plasma membrane"/>
    <property type="evidence" value="ECO:0007669"/>
    <property type="project" value="UniProtKB-SubCell"/>
</dbReference>
<feature type="compositionally biased region" description="Basic residues" evidence="10">
    <location>
        <begin position="195"/>
        <end position="210"/>
    </location>
</feature>
<evidence type="ECO:0000256" key="3">
    <source>
        <dbReference type="ARBA" id="ARBA00022692"/>
    </source>
</evidence>
<keyword evidence="8 11" id="KW-1133">Transmembrane helix</keyword>
<name>A0A0D2X5F6_CAPO3</name>
<dbReference type="SMART" id="SM01201">
    <property type="entry name" value="FerB"/>
    <property type="match status" value="1"/>
</dbReference>
<dbReference type="PANTHER" id="PTHR12546">
    <property type="entry name" value="FER-1-LIKE"/>
    <property type="match status" value="1"/>
</dbReference>
<dbReference type="CDD" id="cd04037">
    <property type="entry name" value="C2E_Ferlin"/>
    <property type="match status" value="1"/>
</dbReference>
<dbReference type="InterPro" id="IPR010482">
    <property type="entry name" value="TECPR1-like_DysF"/>
</dbReference>
<dbReference type="RefSeq" id="XP_004342902.2">
    <property type="nucleotide sequence ID" value="XM_004342853.2"/>
</dbReference>
<dbReference type="InterPro" id="IPR012968">
    <property type="entry name" value="FerIin_dom"/>
</dbReference>
<dbReference type="OrthoDB" id="10059618at2759"/>
<dbReference type="CDD" id="cd04017">
    <property type="entry name" value="C2D_Ferlin"/>
    <property type="match status" value="1"/>
</dbReference>
<keyword evidence="5" id="KW-0677">Repeat</keyword>
<dbReference type="Gene3D" id="2.60.40.150">
    <property type="entry name" value="C2 domain"/>
    <property type="match status" value="6"/>
</dbReference>
<feature type="transmembrane region" description="Helical" evidence="11">
    <location>
        <begin position="2152"/>
        <end position="2174"/>
    </location>
</feature>
<dbReference type="GO" id="GO:0030659">
    <property type="term" value="C:cytoplasmic vesicle membrane"/>
    <property type="evidence" value="ECO:0007669"/>
    <property type="project" value="UniProtKB-SubCell"/>
</dbReference>
<dbReference type="InterPro" id="IPR037722">
    <property type="entry name" value="C2C_Ferlin"/>
</dbReference>
<feature type="domain" description="C2" evidence="12">
    <location>
        <begin position="1665"/>
        <end position="1789"/>
    </location>
</feature>
<evidence type="ECO:0000256" key="5">
    <source>
        <dbReference type="ARBA" id="ARBA00022737"/>
    </source>
</evidence>
<dbReference type="Pfam" id="PF08151">
    <property type="entry name" value="FerI"/>
    <property type="match status" value="1"/>
</dbReference>
<evidence type="ECO:0000256" key="1">
    <source>
        <dbReference type="ARBA" id="ARBA00004401"/>
    </source>
</evidence>
<keyword evidence="6" id="KW-0106">Calcium</keyword>
<dbReference type="Pfam" id="PF16165">
    <property type="entry name" value="Ferlin_C"/>
    <property type="match status" value="1"/>
</dbReference>
<feature type="region of interest" description="Disordered" evidence="10">
    <location>
        <begin position="153"/>
        <end position="213"/>
    </location>
</feature>
<dbReference type="SMART" id="SM00693">
    <property type="entry name" value="DysFN"/>
    <property type="match status" value="2"/>
</dbReference>
<dbReference type="SMART" id="SM00694">
    <property type="entry name" value="DysFC"/>
    <property type="match status" value="2"/>
</dbReference>
<keyword evidence="4" id="KW-0479">Metal-binding</keyword>
<dbReference type="PhylomeDB" id="A0A0D2X5F6"/>
<keyword evidence="7" id="KW-0735">Signal-anchor</keyword>
<dbReference type="InterPro" id="IPR037725">
    <property type="entry name" value="C2F_Ferlin"/>
</dbReference>
<dbReference type="PROSITE" id="PS50004">
    <property type="entry name" value="C2"/>
    <property type="match status" value="7"/>
</dbReference>
<evidence type="ECO:0000259" key="12">
    <source>
        <dbReference type="PROSITE" id="PS50004"/>
    </source>
</evidence>
<dbReference type="InterPro" id="IPR037721">
    <property type="entry name" value="Ferlin"/>
</dbReference>
<keyword evidence="14" id="KW-1185">Reference proteome</keyword>
<dbReference type="InterPro" id="IPR037720">
    <property type="entry name" value="C2B_Ferlin"/>
</dbReference>
<dbReference type="Pfam" id="PF06398">
    <property type="entry name" value="Pex24p"/>
    <property type="match status" value="1"/>
</dbReference>
<dbReference type="Pfam" id="PF22901">
    <property type="entry name" value="dsrm_Ferlin"/>
    <property type="match status" value="1"/>
</dbReference>
<keyword evidence="9 11" id="KW-0472">Membrane</keyword>
<proteinExistence type="predicted"/>
<sequence>MPFSLKVTVIQAEDLKNVESTLFNKEAKSDPYCSVTFQEKKQRTEVVEKNLNPQWNQTFDFPLTSALEAGATVLLRVSDYEKVGMNRLLGQVDVQVGFLAKKFEHEAWYSLLDKGNAPTQGRIKVSFKYDDGTGGRKSAAAAAAAASSSSSAAAVADSDADMTDAAGETTAGEEGSDYDVDEAGNPVDPTDPVAAKKRASRARARKRKAGGAKLSTKPADYQIRINIIEARSLPGIGSLDPVVKIACSKQRQQSKVKKSTNHPFYNELFFFNFFESPAKLFDDTIELSVYNARRVRKDAFLGSFKLDIGMIYDEPQHMLQRKWVMLTDPNDRGKGSMGYLKVTILVVGPGDEVPVLDTVVYDADEDIEDNLLRPPGVELEPIDLAVKVYAAEDLPQMDFSFKLGIKKLDKLTGQAGKQNCDPYCVVSFAGKKAKTEVIQNSYFPTFNEELHLPMQIPSMCDKIKLQVMDSDLGIVLNEDDIVGTHFISLTQISSTDPDKGFLPAFGPAWINLYGAPREFETFESDHAELMNKGMESGCAYRGRVLVEITGNPATSELPDPKSPILPADEERVQGFLKRRDYCLRVAFLEGSMIDEDAAKHPIEFEVSMGNVGNKFDVEASNGQQSTTNNETALYDGVHYSYMPWNSKKPCVELNSEWEDVLYRFQSLNRVRFIVRTLNEGIEKASAVLADLIRQSELEAALGTSVMSTGGRADGSGDRRPSRIKHSGVTLEGLAEPSLVSSIVSVCNSLMTAARVPLPALPEGRFTLLDRYVHELREDEKILAAENAQEVRDALSQNLRTPLEAIEALRDIAARLSDTATESQACIPDIIIWMISDKKRKAYVRIPVSDVLFADRVDERGEFFGVARAVTLISPTADPKKKAESVIPARLQLKIWFGAADSEVKWRKHNLGGGQLVVLAESYQNERYLPVKGWSDMLLPVDPPKWSDKAGKEARQPDQVELPPGWSWVGDWFLDPETLDIDTDSGQDVVIEETFENERYYPLKGWGSVMKTDRPTWSDTTGQEELQREKFTLKQGWLWAGEWKVDQNRAVDELGWEYGVTFDNKWHPSKKKVHFVRRRRWIRTRERDPNFDPRTLDRANERSKNLAETGDGWQYAVDFSRKFHNENRTLDTARRRRWRRERILVDGSPAVGPPIKNSFSAGACLSFHESETFQLRAHIYQARDLIGEDKSGLSDPYVRICFGNRSAKSLLIEQNISPTWDQLLVLDDIMLYGTAQEIAASLPEVSIEVFDFDQIGQDDFLGRAFVQPVLRSVHRGLSTSARLQWIPLSRVGEPAGEILAAFEVIPMRETGKNLPLPPKVNVFEALTNKPRQIRRLPDDVRPVMERCRVEVFTWGLRQMKKYRLLTVDSPNVEFECGGISRSTERLRHLSKFPNFAQPFLALEVDLPIEEVYAPPLNVRVYDNRKFGRKPLVGVHSIHSLQRYRRKDNSPQLAIEFVEGAAAGPGAGAIATDEEEVDNDNAPLIGAVAIDVGSSRAASAASVKPVVAGGAGGDVLAPEASVDKSLQVKKPSEEDKPEDSSVDWWTKFFASAASMNAPEPLSDVNAGVLSMDDDPDPSVFAKLKKKMKKTGKKDMDKEHKIAALKKYTGDIVEVYREELEMRFNFNDTLESFALARGKADDGDSEECGQFKGNFRIYPVPRDAPQLDPTELGRWLPWVPSNAQMDVLVRVYIVRGIDLQALDDNGKSDPYCIVSLGGKKNKTIKDRDNYVPATLNPQFGRMYELNATLPMDNELTITVMDWDAVSADDLIGETKIDLERRLLSTCRGTVGLPQTYQTSGINVWRDSQRPTEILKDWCTTMRLREPVYDQNLPYSVTIPGIRNGKFVAKGDQALTKGLAHENGALMALRSLGLVPEHVETRRLINPMQPELEQGKLQMWVDVIPKSLGDIKPPVDISPRKATKYELRAIIWNTKDVIFADVSITGEKMSDIYVKAYMRGLEKDKQRTDVHYRSLNGEGMFNWRCCLPLSYMPAEDVMVIEQKAHFYSLDKETTKVPPLLAIQVWDNDFFKPDDYLGNIDLNLSKMIPFEKNASGCKLGKEYSEGDYISLFEKKRVKGWIPVTRGTKDQLEMTGKVEIEIELLTEEEAAEKPAGQGHSEPNQYPVLEKPKRPATSFIWFLNPWKSFRYIIWKKFKWWIILGLIILFIALFIFIFLYYFPNYSVKKIMGV</sequence>
<evidence type="ECO:0000313" key="14">
    <source>
        <dbReference type="Proteomes" id="UP000008743"/>
    </source>
</evidence>
<evidence type="ECO:0000256" key="7">
    <source>
        <dbReference type="ARBA" id="ARBA00022968"/>
    </source>
</evidence>